<dbReference type="PANTHER" id="PTHR14256">
    <property type="entry name" value="NADH-UBIQUINONE OXIDOREDUCTASE MLRQ SUBUNIT"/>
    <property type="match status" value="1"/>
</dbReference>
<dbReference type="AlphaFoldDB" id="A0A9B0HBE8"/>
<comment type="subcellular location">
    <subcellularLocation>
        <location evidence="1">Mitochondrion inner membrane</location>
        <topology evidence="1">Single-pass membrane protein</topology>
    </subcellularLocation>
</comment>
<dbReference type="RefSeq" id="XP_004415188.1">
    <property type="nucleotide sequence ID" value="XM_004415131.1"/>
</dbReference>
<evidence type="ECO:0000256" key="3">
    <source>
        <dbReference type="ARBA" id="ARBA00022660"/>
    </source>
</evidence>
<evidence type="ECO:0000256" key="9">
    <source>
        <dbReference type="ARBA" id="ARBA00023136"/>
    </source>
</evidence>
<dbReference type="Pfam" id="PF06522">
    <property type="entry name" value="B12D"/>
    <property type="match status" value="1"/>
</dbReference>
<evidence type="ECO:0000256" key="1">
    <source>
        <dbReference type="ARBA" id="ARBA00004434"/>
    </source>
</evidence>
<evidence type="ECO:0000256" key="6">
    <source>
        <dbReference type="ARBA" id="ARBA00022982"/>
    </source>
</evidence>
<evidence type="ECO:0000256" key="2">
    <source>
        <dbReference type="ARBA" id="ARBA00022448"/>
    </source>
</evidence>
<dbReference type="PANTHER" id="PTHR14256:SF4">
    <property type="entry name" value="CYTOCHROME C OXIDASE SUBUNIT NDUFA4"/>
    <property type="match status" value="1"/>
</dbReference>
<evidence type="ECO:0000256" key="11">
    <source>
        <dbReference type="ARBA" id="ARBA00041121"/>
    </source>
</evidence>
<keyword evidence="7 12" id="KW-1133">Transmembrane helix</keyword>
<evidence type="ECO:0000256" key="4">
    <source>
        <dbReference type="ARBA" id="ARBA00022692"/>
    </source>
</evidence>
<evidence type="ECO:0000256" key="7">
    <source>
        <dbReference type="ARBA" id="ARBA00022989"/>
    </source>
</evidence>
<dbReference type="GO" id="GO:0005743">
    <property type="term" value="C:mitochondrial inner membrane"/>
    <property type="evidence" value="ECO:0007669"/>
    <property type="project" value="UniProtKB-SubCell"/>
</dbReference>
<evidence type="ECO:0000256" key="10">
    <source>
        <dbReference type="ARBA" id="ARBA00038186"/>
    </source>
</evidence>
<feature type="transmembrane region" description="Helical" evidence="12">
    <location>
        <begin position="12"/>
        <end position="39"/>
    </location>
</feature>
<evidence type="ECO:0000256" key="12">
    <source>
        <dbReference type="SAM" id="Phobius"/>
    </source>
</evidence>
<reference evidence="14" key="1">
    <citation type="submission" date="2025-08" db="UniProtKB">
        <authorList>
            <consortium name="RefSeq"/>
        </authorList>
    </citation>
    <scope>IDENTIFICATION</scope>
</reference>
<accession>A0A9B0HBE8</accession>
<protein>
    <recommendedName>
        <fullName evidence="11">Cytochrome c oxidase subunit NDUFA4</fullName>
    </recommendedName>
</protein>
<keyword evidence="4 12" id="KW-0812">Transmembrane</keyword>
<organism evidence="13 14">
    <name type="scientific">Odobenus rosmarus divergens</name>
    <name type="common">Pacific walrus</name>
    <dbReference type="NCBI Taxonomy" id="9708"/>
    <lineage>
        <taxon>Eukaryota</taxon>
        <taxon>Metazoa</taxon>
        <taxon>Chordata</taxon>
        <taxon>Craniata</taxon>
        <taxon>Vertebrata</taxon>
        <taxon>Euteleostomi</taxon>
        <taxon>Mammalia</taxon>
        <taxon>Eutheria</taxon>
        <taxon>Laurasiatheria</taxon>
        <taxon>Carnivora</taxon>
        <taxon>Caniformia</taxon>
        <taxon>Pinnipedia</taxon>
        <taxon>Odobenidae</taxon>
        <taxon>Odobenus</taxon>
    </lineage>
</organism>
<name>A0A9B0HBE8_ODORO</name>
<evidence type="ECO:0000256" key="8">
    <source>
        <dbReference type="ARBA" id="ARBA00023128"/>
    </source>
</evidence>
<dbReference type="InterPro" id="IPR010530">
    <property type="entry name" value="B12D"/>
</dbReference>
<proteinExistence type="inferred from homology"/>
<keyword evidence="3" id="KW-0679">Respiratory chain</keyword>
<keyword evidence="8" id="KW-0496">Mitochondrion</keyword>
<sequence length="116" mass="13099">MLLQIISQAKKHLSLIPLFIFIGAGGTGAVLYVLCLALFNPDVSWDRKNNPEPWNKLGPNDQYKFYSVNIDYSKLKKEGPDFLMKCFTIKLLTVKVFQKPSTQFSTYPGNISPLNA</sequence>
<keyword evidence="5" id="KW-0999">Mitochondrion inner membrane</keyword>
<evidence type="ECO:0000256" key="5">
    <source>
        <dbReference type="ARBA" id="ARBA00022792"/>
    </source>
</evidence>
<keyword evidence="2" id="KW-0813">Transport</keyword>
<evidence type="ECO:0000313" key="14">
    <source>
        <dbReference type="RefSeq" id="XP_004415188.1"/>
    </source>
</evidence>
<dbReference type="Proteomes" id="UP000245340">
    <property type="component" value="Unplaced"/>
</dbReference>
<gene>
    <name evidence="14" type="primary">LOC101384123</name>
</gene>
<keyword evidence="6" id="KW-0249">Electron transport</keyword>
<keyword evidence="13" id="KW-1185">Reference proteome</keyword>
<evidence type="ECO:0000313" key="13">
    <source>
        <dbReference type="Proteomes" id="UP000245340"/>
    </source>
</evidence>
<comment type="similarity">
    <text evidence="10">Belongs to the complex IV NDUFA4 subunit family.</text>
</comment>
<keyword evidence="9 12" id="KW-0472">Membrane</keyword>